<protein>
    <recommendedName>
        <fullName evidence="3">Acyltransferase 3 domain-containing protein</fullName>
    </recommendedName>
</protein>
<dbReference type="InterPro" id="IPR002656">
    <property type="entry name" value="Acyl_transf_3_dom"/>
</dbReference>
<keyword evidence="2" id="KW-0732">Signal</keyword>
<reference evidence="4 5" key="1">
    <citation type="journal article" date="2015" name="Plant Cell">
        <title>Oil accumulation by the oleaginous diatom Fistulifera solaris as revealed by the genome and transcriptome.</title>
        <authorList>
            <person name="Tanaka T."/>
            <person name="Maeda Y."/>
            <person name="Veluchamy A."/>
            <person name="Tanaka M."/>
            <person name="Abida H."/>
            <person name="Marechal E."/>
            <person name="Bowler C."/>
            <person name="Muto M."/>
            <person name="Sunaga Y."/>
            <person name="Tanaka M."/>
            <person name="Yoshino T."/>
            <person name="Taniguchi T."/>
            <person name="Fukuda Y."/>
            <person name="Nemoto M."/>
            <person name="Matsumoto M."/>
            <person name="Wong P.S."/>
            <person name="Aburatani S."/>
            <person name="Fujibuchi W."/>
        </authorList>
    </citation>
    <scope>NUCLEOTIDE SEQUENCE [LARGE SCALE GENOMIC DNA]</scope>
    <source>
        <strain evidence="4 5">JPCC DA0580</strain>
    </source>
</reference>
<evidence type="ECO:0000313" key="4">
    <source>
        <dbReference type="EMBL" id="GAX25252.1"/>
    </source>
</evidence>
<dbReference type="Pfam" id="PF01757">
    <property type="entry name" value="Acyl_transf_3"/>
    <property type="match status" value="1"/>
</dbReference>
<dbReference type="InterPro" id="IPR050879">
    <property type="entry name" value="Acyltransferase_3"/>
</dbReference>
<evidence type="ECO:0000256" key="2">
    <source>
        <dbReference type="SAM" id="SignalP"/>
    </source>
</evidence>
<feature type="transmembrane region" description="Helical" evidence="1">
    <location>
        <begin position="82"/>
        <end position="100"/>
    </location>
</feature>
<dbReference type="Proteomes" id="UP000198406">
    <property type="component" value="Unassembled WGS sequence"/>
</dbReference>
<accession>A0A1Z5KGM5</accession>
<feature type="transmembrane region" description="Helical" evidence="1">
    <location>
        <begin position="321"/>
        <end position="341"/>
    </location>
</feature>
<name>A0A1Z5KGM5_FISSO</name>
<feature type="domain" description="Acyltransferase 3" evidence="3">
    <location>
        <begin position="77"/>
        <end position="446"/>
    </location>
</feature>
<gene>
    <name evidence="4" type="ORF">FisN_5Lh334</name>
</gene>
<feature type="chain" id="PRO_5013346344" description="Acyltransferase 3 domain-containing protein" evidence="2">
    <location>
        <begin position="21"/>
        <end position="471"/>
    </location>
</feature>
<keyword evidence="5" id="KW-1185">Reference proteome</keyword>
<dbReference type="AlphaFoldDB" id="A0A1Z5KGM5"/>
<dbReference type="OrthoDB" id="5405781at2759"/>
<feature type="transmembrane region" description="Helical" evidence="1">
    <location>
        <begin position="353"/>
        <end position="370"/>
    </location>
</feature>
<dbReference type="PANTHER" id="PTHR23028">
    <property type="entry name" value="ACETYLTRANSFERASE"/>
    <property type="match status" value="1"/>
</dbReference>
<keyword evidence="1" id="KW-0812">Transmembrane</keyword>
<dbReference type="GO" id="GO:0016747">
    <property type="term" value="F:acyltransferase activity, transferring groups other than amino-acyl groups"/>
    <property type="evidence" value="ECO:0007669"/>
    <property type="project" value="InterPro"/>
</dbReference>
<feature type="signal peptide" evidence="2">
    <location>
        <begin position="1"/>
        <end position="20"/>
    </location>
</feature>
<keyword evidence="1" id="KW-0472">Membrane</keyword>
<feature type="transmembrane region" description="Helical" evidence="1">
    <location>
        <begin position="214"/>
        <end position="234"/>
    </location>
</feature>
<feature type="transmembrane region" description="Helical" evidence="1">
    <location>
        <begin position="425"/>
        <end position="446"/>
    </location>
</feature>
<keyword evidence="1" id="KW-1133">Transmembrane helix</keyword>
<dbReference type="GO" id="GO:0016020">
    <property type="term" value="C:membrane"/>
    <property type="evidence" value="ECO:0007669"/>
    <property type="project" value="TreeGrafter"/>
</dbReference>
<dbReference type="InParanoid" id="A0A1Z5KGM5"/>
<feature type="transmembrane region" description="Helical" evidence="1">
    <location>
        <begin position="152"/>
        <end position="177"/>
    </location>
</feature>
<dbReference type="GO" id="GO:0000271">
    <property type="term" value="P:polysaccharide biosynthetic process"/>
    <property type="evidence" value="ECO:0007669"/>
    <property type="project" value="TreeGrafter"/>
</dbReference>
<dbReference type="PANTHER" id="PTHR23028:SF53">
    <property type="entry name" value="ACYL_TRANSF_3 DOMAIN-CONTAINING PROTEIN"/>
    <property type="match status" value="1"/>
</dbReference>
<proteinExistence type="predicted"/>
<feature type="transmembrane region" description="Helical" evidence="1">
    <location>
        <begin position="112"/>
        <end position="132"/>
    </location>
</feature>
<dbReference type="EMBL" id="BDSP01000223">
    <property type="protein sequence ID" value="GAX25252.1"/>
    <property type="molecule type" value="Genomic_DNA"/>
</dbReference>
<organism evidence="4 5">
    <name type="scientific">Fistulifera solaris</name>
    <name type="common">Oleaginous diatom</name>
    <dbReference type="NCBI Taxonomy" id="1519565"/>
    <lineage>
        <taxon>Eukaryota</taxon>
        <taxon>Sar</taxon>
        <taxon>Stramenopiles</taxon>
        <taxon>Ochrophyta</taxon>
        <taxon>Bacillariophyta</taxon>
        <taxon>Bacillariophyceae</taxon>
        <taxon>Bacillariophycidae</taxon>
        <taxon>Naviculales</taxon>
        <taxon>Naviculaceae</taxon>
        <taxon>Fistulifera</taxon>
    </lineage>
</organism>
<evidence type="ECO:0000256" key="1">
    <source>
        <dbReference type="SAM" id="Phobius"/>
    </source>
</evidence>
<evidence type="ECO:0000259" key="3">
    <source>
        <dbReference type="Pfam" id="PF01757"/>
    </source>
</evidence>
<evidence type="ECO:0000313" key="5">
    <source>
        <dbReference type="Proteomes" id="UP000198406"/>
    </source>
</evidence>
<comment type="caution">
    <text evidence="4">The sequence shown here is derived from an EMBL/GenBank/DDBJ whole genome shotgun (WGS) entry which is preliminary data.</text>
</comment>
<feature type="transmembrane region" description="Helical" evidence="1">
    <location>
        <begin position="390"/>
        <end position="413"/>
    </location>
</feature>
<sequence length="471" mass="52285">MARLSRFIFAFIIAESFAFATQSKVPKVSPAYKSLSFLPQQASTRAQEMSGVLRIRGGGPVAAEVSPAAPAKKIRITAFDSMRFFLIAVIVLGHFIKFANPSDFVFKFVSQHNIAVGAFFALSGYVTAYTSTELGKREPSPKLLETPKQKWVLSRIFGYYPLHLVTLLLFSPVFLYADVTYNGWMTTAINGLMSVTMTQAWFPMHAEVWNAPTWYLSALSFITALMPFGLPSIAKMNKAQLRKTAGWLFATLMLPKLGYLHDFNCWSVVEGVINPKAHPNLALFNLLRFSPLYNAAEVFLGIVACRLVMLDSDPDEKEKKVKTNALSTLFPIVSLVGFSALRGLDVIQCSEFVARHLFFVPMFLRLLMACHRNTVNNVSDLTCTILSNPLLVWLGNLAFPIFIVHGPIGQIFFKKLIATKLFGGVLMGPTNFAAYLAATVGTAYILQKTVLQNKAVSDWSNKAVNKLSTWM</sequence>